<dbReference type="RefSeq" id="XP_018982890.1">
    <property type="nucleotide sequence ID" value="XM_019129829.1"/>
</dbReference>
<dbReference type="PROSITE" id="PS50850">
    <property type="entry name" value="MFS"/>
    <property type="match status" value="1"/>
</dbReference>
<dbReference type="InterPro" id="IPR045263">
    <property type="entry name" value="GLUT"/>
</dbReference>
<dbReference type="PROSITE" id="PS00216">
    <property type="entry name" value="SUGAR_TRANSPORT_1"/>
    <property type="match status" value="2"/>
</dbReference>
<feature type="transmembrane region" description="Helical" evidence="9">
    <location>
        <begin position="379"/>
        <end position="399"/>
    </location>
</feature>
<feature type="transmembrane region" description="Helical" evidence="9">
    <location>
        <begin position="441"/>
        <end position="463"/>
    </location>
</feature>
<evidence type="ECO:0000256" key="9">
    <source>
        <dbReference type="SAM" id="Phobius"/>
    </source>
</evidence>
<dbReference type="InterPro" id="IPR005829">
    <property type="entry name" value="Sugar_transporter_CS"/>
</dbReference>
<dbReference type="OrthoDB" id="4540492at2759"/>
<evidence type="ECO:0000256" key="4">
    <source>
        <dbReference type="ARBA" id="ARBA00022692"/>
    </source>
</evidence>
<evidence type="ECO:0000313" key="12">
    <source>
        <dbReference type="Proteomes" id="UP000094336"/>
    </source>
</evidence>
<dbReference type="PRINTS" id="PR00171">
    <property type="entry name" value="SUGRTRNSPORT"/>
</dbReference>
<keyword evidence="5 9" id="KW-1133">Transmembrane helix</keyword>
<dbReference type="GeneID" id="30147682"/>
<proteinExistence type="inferred from homology"/>
<protein>
    <recommendedName>
        <fullName evidence="10">Major facilitator superfamily (MFS) profile domain-containing protein</fullName>
    </recommendedName>
</protein>
<keyword evidence="3 7" id="KW-0813">Transport</keyword>
<name>A0A1E3QKF7_9ASCO</name>
<comment type="subcellular location">
    <subcellularLocation>
        <location evidence="1">Membrane</location>
        <topology evidence="1">Multi-pass membrane protein</topology>
    </subcellularLocation>
</comment>
<feature type="transmembrane region" description="Helical" evidence="9">
    <location>
        <begin position="320"/>
        <end position="338"/>
    </location>
</feature>
<evidence type="ECO:0000259" key="10">
    <source>
        <dbReference type="PROSITE" id="PS50850"/>
    </source>
</evidence>
<feature type="transmembrane region" description="Helical" evidence="9">
    <location>
        <begin position="143"/>
        <end position="168"/>
    </location>
</feature>
<dbReference type="EMBL" id="KV454439">
    <property type="protein sequence ID" value="ODQ77562.1"/>
    <property type="molecule type" value="Genomic_DNA"/>
</dbReference>
<dbReference type="PANTHER" id="PTHR23503">
    <property type="entry name" value="SOLUTE CARRIER FAMILY 2"/>
    <property type="match status" value="1"/>
</dbReference>
<dbReference type="InterPro" id="IPR036259">
    <property type="entry name" value="MFS_trans_sf"/>
</dbReference>
<dbReference type="InterPro" id="IPR005828">
    <property type="entry name" value="MFS_sugar_transport-like"/>
</dbReference>
<feature type="compositionally biased region" description="Polar residues" evidence="8">
    <location>
        <begin position="1"/>
        <end position="10"/>
    </location>
</feature>
<feature type="transmembrane region" description="Helical" evidence="9">
    <location>
        <begin position="112"/>
        <end position="131"/>
    </location>
</feature>
<dbReference type="Pfam" id="PF00083">
    <property type="entry name" value="Sugar_tr"/>
    <property type="match status" value="1"/>
</dbReference>
<sequence>MTPLESTTLTPRAPSPIDPRDLPPSMQEELRHASQTHRHHTQMALTPRLLCTVAAVCLGSVQFGYHMAELNAPGAILSCQEHVLPPGTPSYYDLFWSRHGLEQCVIMDTETIGLVTSAFPLGGLLGSIYAGQLADKLGRRRAALLNAVVYALGSFLLATANSVAQIAVGRALSGVAAGCAVVVTALFIAEIAPAELRGLLGSMNQVSINLGILLTQLLAIQLANDHDWRYLLLTGSLLGIANFVALCFIDESPVWLVAHGHKDTAQTALSTLRDASLEDVVPELDALALEYHASTLSARASTLEYVLSPTYRPSFRMTTVIMAGQQFCGINSIIFYGVSVMTQIFPLYAILINCFISLANAIITFISGTLLDRLGRRPLLLLSVSAMGLALLFMAVGIVQQIPSLVIFATFSYVSSFAIGLGPIPFLIISEVTQPEVRSIAQSWGTSTNWVATFLVGFLFPIFNRWLGGYVYLVFAGVCALFGAFLYLELPETKGKAGYDEVWSSEPQLRID</sequence>
<feature type="transmembrane region" description="Helical" evidence="9">
    <location>
        <begin position="230"/>
        <end position="249"/>
    </location>
</feature>
<feature type="transmembrane region" description="Helical" evidence="9">
    <location>
        <begin position="469"/>
        <end position="488"/>
    </location>
</feature>
<keyword evidence="6 9" id="KW-0472">Membrane</keyword>
<dbReference type="InterPro" id="IPR020846">
    <property type="entry name" value="MFS_dom"/>
</dbReference>
<evidence type="ECO:0000256" key="7">
    <source>
        <dbReference type="RuleBase" id="RU003346"/>
    </source>
</evidence>
<evidence type="ECO:0000256" key="1">
    <source>
        <dbReference type="ARBA" id="ARBA00004141"/>
    </source>
</evidence>
<dbReference type="GO" id="GO:0016020">
    <property type="term" value="C:membrane"/>
    <property type="evidence" value="ECO:0007669"/>
    <property type="project" value="UniProtKB-SubCell"/>
</dbReference>
<keyword evidence="12" id="KW-1185">Reference proteome</keyword>
<accession>A0A1E3QKF7</accession>
<dbReference type="Proteomes" id="UP000094336">
    <property type="component" value="Unassembled WGS sequence"/>
</dbReference>
<evidence type="ECO:0000256" key="2">
    <source>
        <dbReference type="ARBA" id="ARBA00010992"/>
    </source>
</evidence>
<dbReference type="NCBIfam" id="TIGR00879">
    <property type="entry name" value="SP"/>
    <property type="match status" value="1"/>
</dbReference>
<dbReference type="PROSITE" id="PS00217">
    <property type="entry name" value="SUGAR_TRANSPORT_2"/>
    <property type="match status" value="1"/>
</dbReference>
<dbReference type="AlphaFoldDB" id="A0A1E3QKF7"/>
<feature type="transmembrane region" description="Helical" evidence="9">
    <location>
        <begin position="405"/>
        <end position="429"/>
    </location>
</feature>
<dbReference type="InterPro" id="IPR003663">
    <property type="entry name" value="Sugar/inositol_transpt"/>
</dbReference>
<keyword evidence="4 9" id="KW-0812">Transmembrane</keyword>
<dbReference type="SUPFAM" id="SSF103473">
    <property type="entry name" value="MFS general substrate transporter"/>
    <property type="match status" value="1"/>
</dbReference>
<feature type="transmembrane region" description="Helical" evidence="9">
    <location>
        <begin position="174"/>
        <end position="194"/>
    </location>
</feature>
<dbReference type="Gene3D" id="1.20.1250.20">
    <property type="entry name" value="MFS general substrate transporter like domains"/>
    <property type="match status" value="1"/>
</dbReference>
<feature type="transmembrane region" description="Helical" evidence="9">
    <location>
        <begin position="344"/>
        <end position="367"/>
    </location>
</feature>
<evidence type="ECO:0000256" key="3">
    <source>
        <dbReference type="ARBA" id="ARBA00022448"/>
    </source>
</evidence>
<dbReference type="PANTHER" id="PTHR23503:SF8">
    <property type="entry name" value="FACILITATED GLUCOSE TRANSPORTER PROTEIN 1"/>
    <property type="match status" value="1"/>
</dbReference>
<feature type="domain" description="Major facilitator superfamily (MFS) profile" evidence="10">
    <location>
        <begin position="52"/>
        <end position="494"/>
    </location>
</feature>
<gene>
    <name evidence="11" type="ORF">BABINDRAFT_163300</name>
</gene>
<evidence type="ECO:0000256" key="6">
    <source>
        <dbReference type="ARBA" id="ARBA00023136"/>
    </source>
</evidence>
<dbReference type="STRING" id="984486.A0A1E3QKF7"/>
<dbReference type="GO" id="GO:0015149">
    <property type="term" value="F:hexose transmembrane transporter activity"/>
    <property type="evidence" value="ECO:0007669"/>
    <property type="project" value="TreeGrafter"/>
</dbReference>
<evidence type="ECO:0000256" key="8">
    <source>
        <dbReference type="SAM" id="MobiDB-lite"/>
    </source>
</evidence>
<organism evidence="11 12">
    <name type="scientific">Babjeviella inositovora NRRL Y-12698</name>
    <dbReference type="NCBI Taxonomy" id="984486"/>
    <lineage>
        <taxon>Eukaryota</taxon>
        <taxon>Fungi</taxon>
        <taxon>Dikarya</taxon>
        <taxon>Ascomycota</taxon>
        <taxon>Saccharomycotina</taxon>
        <taxon>Pichiomycetes</taxon>
        <taxon>Serinales incertae sedis</taxon>
        <taxon>Babjeviella</taxon>
    </lineage>
</organism>
<evidence type="ECO:0000313" key="11">
    <source>
        <dbReference type="EMBL" id="ODQ77562.1"/>
    </source>
</evidence>
<reference evidence="12" key="1">
    <citation type="submission" date="2016-05" db="EMBL/GenBank/DDBJ databases">
        <title>Comparative genomics of biotechnologically important yeasts.</title>
        <authorList>
            <consortium name="DOE Joint Genome Institute"/>
            <person name="Riley R."/>
            <person name="Haridas S."/>
            <person name="Wolfe K.H."/>
            <person name="Lopes M.R."/>
            <person name="Hittinger C.T."/>
            <person name="Goker M."/>
            <person name="Salamov A."/>
            <person name="Wisecaver J."/>
            <person name="Long T.M."/>
            <person name="Aerts A.L."/>
            <person name="Barry K."/>
            <person name="Choi C."/>
            <person name="Clum A."/>
            <person name="Coughlan A.Y."/>
            <person name="Deshpande S."/>
            <person name="Douglass A.P."/>
            <person name="Hanson S.J."/>
            <person name="Klenk H.-P."/>
            <person name="Labutti K."/>
            <person name="Lapidus A."/>
            <person name="Lindquist E."/>
            <person name="Lipzen A."/>
            <person name="Meier-Kolthoff J.P."/>
            <person name="Ohm R.A."/>
            <person name="Otillar R.P."/>
            <person name="Pangilinan J."/>
            <person name="Peng Y."/>
            <person name="Rokas A."/>
            <person name="Rosa C.A."/>
            <person name="Scheuner C."/>
            <person name="Sibirny A.A."/>
            <person name="Slot J.C."/>
            <person name="Stielow J.B."/>
            <person name="Sun H."/>
            <person name="Kurtzman C.P."/>
            <person name="Blackwell M."/>
            <person name="Grigoriev I.V."/>
            <person name="Jeffries T.W."/>
        </authorList>
    </citation>
    <scope>NUCLEOTIDE SEQUENCE [LARGE SCALE GENOMIC DNA]</scope>
    <source>
        <strain evidence="12">NRRL Y-12698</strain>
    </source>
</reference>
<comment type="similarity">
    <text evidence="2 7">Belongs to the major facilitator superfamily. Sugar transporter (TC 2.A.1.1) family.</text>
</comment>
<evidence type="ECO:0000256" key="5">
    <source>
        <dbReference type="ARBA" id="ARBA00022989"/>
    </source>
</evidence>
<feature type="transmembrane region" description="Helical" evidence="9">
    <location>
        <begin position="206"/>
        <end position="224"/>
    </location>
</feature>
<feature type="region of interest" description="Disordered" evidence="8">
    <location>
        <begin position="1"/>
        <end position="38"/>
    </location>
</feature>